<dbReference type="SUPFAM" id="SSF56672">
    <property type="entry name" value="DNA/RNA polymerases"/>
    <property type="match status" value="1"/>
</dbReference>
<dbReference type="Pfam" id="PF03372">
    <property type="entry name" value="Exo_endo_phos"/>
    <property type="match status" value="1"/>
</dbReference>
<dbReference type="Pfam" id="PF00078">
    <property type="entry name" value="RVT_1"/>
    <property type="match status" value="1"/>
</dbReference>
<dbReference type="PANTHER" id="PTHR46890">
    <property type="entry name" value="NON-LTR RETROLELEMENT REVERSE TRANSCRIPTASE-LIKE PROTEIN-RELATED"/>
    <property type="match status" value="1"/>
</dbReference>
<dbReference type="InterPro" id="IPR036691">
    <property type="entry name" value="Endo/exonu/phosph_ase_sf"/>
</dbReference>
<dbReference type="CDD" id="cd01650">
    <property type="entry name" value="RT_nLTR_like"/>
    <property type="match status" value="1"/>
</dbReference>
<feature type="non-terminal residue" evidence="3">
    <location>
        <position position="1449"/>
    </location>
</feature>
<protein>
    <recommendedName>
        <fullName evidence="2">Reverse transcriptase domain-containing protein</fullName>
    </recommendedName>
</protein>
<feature type="region of interest" description="Disordered" evidence="1">
    <location>
        <begin position="211"/>
        <end position="243"/>
    </location>
</feature>
<dbReference type="InterPro" id="IPR043502">
    <property type="entry name" value="DNA/RNA_pol_sf"/>
</dbReference>
<organism evidence="3 4">
    <name type="scientific">Trifolium subterraneum</name>
    <name type="common">Subterranean clover</name>
    <dbReference type="NCBI Taxonomy" id="3900"/>
    <lineage>
        <taxon>Eukaryota</taxon>
        <taxon>Viridiplantae</taxon>
        <taxon>Streptophyta</taxon>
        <taxon>Embryophyta</taxon>
        <taxon>Tracheophyta</taxon>
        <taxon>Spermatophyta</taxon>
        <taxon>Magnoliopsida</taxon>
        <taxon>eudicotyledons</taxon>
        <taxon>Gunneridae</taxon>
        <taxon>Pentapetalae</taxon>
        <taxon>rosids</taxon>
        <taxon>fabids</taxon>
        <taxon>Fabales</taxon>
        <taxon>Fabaceae</taxon>
        <taxon>Papilionoideae</taxon>
        <taxon>50 kb inversion clade</taxon>
        <taxon>NPAAA clade</taxon>
        <taxon>Hologalegina</taxon>
        <taxon>IRL clade</taxon>
        <taxon>Trifolieae</taxon>
        <taxon>Trifolium</taxon>
    </lineage>
</organism>
<evidence type="ECO:0000313" key="4">
    <source>
        <dbReference type="Proteomes" id="UP000242715"/>
    </source>
</evidence>
<feature type="region of interest" description="Disordered" evidence="1">
    <location>
        <begin position="567"/>
        <end position="596"/>
    </location>
</feature>
<evidence type="ECO:0000259" key="2">
    <source>
        <dbReference type="PROSITE" id="PS50878"/>
    </source>
</evidence>
<dbReference type="InterPro" id="IPR005135">
    <property type="entry name" value="Endo/exonuclease/phosphatase"/>
</dbReference>
<feature type="domain" description="Reverse transcriptase" evidence="2">
    <location>
        <begin position="1107"/>
        <end position="1386"/>
    </location>
</feature>
<accession>A0A2Z6NVQ1</accession>
<gene>
    <name evidence="3" type="ORF">TSUD_30470</name>
</gene>
<reference evidence="4" key="1">
    <citation type="journal article" date="2017" name="Front. Plant Sci.">
        <title>Climate Clever Clovers: New Paradigm to Reduce the Environmental Footprint of Ruminants by Breeding Low Methanogenic Forages Utilizing Haplotype Variation.</title>
        <authorList>
            <person name="Kaur P."/>
            <person name="Appels R."/>
            <person name="Bayer P.E."/>
            <person name="Keeble-Gagnere G."/>
            <person name="Wang J."/>
            <person name="Hirakawa H."/>
            <person name="Shirasawa K."/>
            <person name="Vercoe P."/>
            <person name="Stefanova K."/>
            <person name="Durmic Z."/>
            <person name="Nichols P."/>
            <person name="Revell C."/>
            <person name="Isobe S.N."/>
            <person name="Edwards D."/>
            <person name="Erskine W."/>
        </authorList>
    </citation>
    <scope>NUCLEOTIDE SEQUENCE [LARGE SCALE GENOMIC DNA]</scope>
    <source>
        <strain evidence="4">cv. Daliak</strain>
    </source>
</reference>
<dbReference type="PROSITE" id="PS50878">
    <property type="entry name" value="RT_POL"/>
    <property type="match status" value="1"/>
</dbReference>
<dbReference type="InterPro" id="IPR052343">
    <property type="entry name" value="Retrotransposon-Effector_Assoc"/>
</dbReference>
<dbReference type="SUPFAM" id="SSF56219">
    <property type="entry name" value="DNase I-like"/>
    <property type="match status" value="1"/>
</dbReference>
<dbReference type="PANTHER" id="PTHR46890:SF48">
    <property type="entry name" value="RNA-DIRECTED DNA POLYMERASE"/>
    <property type="match status" value="1"/>
</dbReference>
<evidence type="ECO:0000313" key="3">
    <source>
        <dbReference type="EMBL" id="GAU35629.1"/>
    </source>
</evidence>
<proteinExistence type="predicted"/>
<dbReference type="Proteomes" id="UP000242715">
    <property type="component" value="Unassembled WGS sequence"/>
</dbReference>
<dbReference type="OrthoDB" id="1938551at2759"/>
<sequence length="1449" mass="164584">MDRGETATFEILPFAYDDHVWNENRAHDHVNYGRSQSRSNTDQREFRRQRNFQYTSRLVSGIRFPRQSSSPAFGRRQQGFNELRRLSEVRKDQRKEFIGCSNLGRMEDKNLLVYGYGKEKGELGDGKFLDADKRKRNRLGEPYGFVKFSNVRDVAKMTRALNDVWFGHYRVFASVAKFERNDTGANRRPEKEKARFLKRTVDALTKDGAQTPKRHAMQAGGVVRTKSTRSKPHNGGDFDSEPEPSFLDGVRVGDIVVKLGPRQELVACKEDQEKGEGLSSNGTNILANNVKEQATRILLRNYQTKTVDMQWARNEVVATVINGEAISVVQSRITDASFNDLVIIPMGADKVFVRSVAGVDAMTTVSNAKESFKLVFSNWMRWENDVLPYRRGAWVRLYGVPMHAWNINFFKLCVFDCGRFLRADSCSAENDRLDFARVLIATPDLDIIKRVEMILVDGSPVEIKIVEEWGYAMGEDTCLFEEENELEESPSEYEGGHEEEEEDGVVQVHSNVVGSDKPDDIAFVVGEKEGEVGHDQLTGNLGMVQKTSAAVLELFLALQWQADLPSQAKRDKKEGQHAVQQKKLGQPDPKRRKAGGLLRYPIHSLKKVARLPSEDRVEVLKVLKKNILRRRSGKGVNRSCSASCQDAPEELSSSKSITNDWQNWVAMQGNDRMVMEDVRGIGNSIGEVWEVYRRGRSSTLWGNSSHAFSYRPSVGASAGLLTLWDTSEVEVWSTVSCEHVMWCHGWFTKNGDDFFVANVYAPCEDGAKQGLWVSLAARIQSLERQRICVCGDFNAVKHIDERRSSRGGARSLDHIHFSRFIEDNNLIDLPLSGRKYTWFKGDDLTMSRLDRFLLSEEWCVTWPSCNQVARMRGLSDHCSLVLSTNVEEWGPRPSRMLKCWRYVPSYNLFVRDKWNSFQVEGSGGFVLKEKFKMIKATLKDWHLTHVQNLPSRIESLKARLSTLVQKGEDEVLSDKEIDELHGEGDANSKYFHSILTSRHRRNALSVIQEDGVILEGVTPIRQAVFLHFASHFKAMNVERPGVENLRFKRLPQLESSSLTKPFSEEEVKSAMWDCDSYKSPVPDGINFGFIKDFWAELRGDVMRFISEFHRNRKLTRGLNSTFIALIPKIDSPQRLNDFRPISLVGSLYKILAKVLANRLHLVIGCVISESQSAFVKDRQILDVILIANEVVDETRKSKKELMLFKVDFEKAYDSVDWVYLDEVMGKMYFPTLWRKWIKECVCTATASVLVNGNSTEEFPLERGLRQGDPLSPFLFLLAAEGLHVLMEAMVDRHLLEGYRVGECDPVSVSHLQFADDTLLLGVKSWANVRALRVVLVLFETMSDLKVNFSKSMLVGVNIFDSWLGEAASALCCKVGKILFLYLGLPIGGDPRRLSFWDPVLARFKKRLSGWKIRFFSFGGRLILLKSVLTSLPVYALSFFKAPSGIISSI</sequence>
<evidence type="ECO:0000256" key="1">
    <source>
        <dbReference type="SAM" id="MobiDB-lite"/>
    </source>
</evidence>
<dbReference type="EMBL" id="DF973597">
    <property type="protein sequence ID" value="GAU35629.1"/>
    <property type="molecule type" value="Genomic_DNA"/>
</dbReference>
<dbReference type="GO" id="GO:0003824">
    <property type="term" value="F:catalytic activity"/>
    <property type="evidence" value="ECO:0007669"/>
    <property type="project" value="InterPro"/>
</dbReference>
<keyword evidence="4" id="KW-1185">Reference proteome</keyword>
<feature type="region of interest" description="Disordered" evidence="1">
    <location>
        <begin position="483"/>
        <end position="502"/>
    </location>
</feature>
<dbReference type="InterPro" id="IPR000477">
    <property type="entry name" value="RT_dom"/>
</dbReference>
<name>A0A2Z6NVQ1_TRISU</name>
<dbReference type="Gene3D" id="3.60.10.10">
    <property type="entry name" value="Endonuclease/exonuclease/phosphatase"/>
    <property type="match status" value="1"/>
</dbReference>